<sequence length="54" mass="6566">MINIVMESCDWLLTIYLSNRFYFCKLNVSGGFDFYRLIINFFEISPLLEMIFKR</sequence>
<keyword evidence="2" id="KW-1185">Reference proteome</keyword>
<evidence type="ECO:0000313" key="2">
    <source>
        <dbReference type="Proteomes" id="UP000199439"/>
    </source>
</evidence>
<dbReference type="AlphaFoldDB" id="A0A1I1RVY8"/>
<dbReference type="EMBL" id="FOMI01000011">
    <property type="protein sequence ID" value="SFD38415.1"/>
    <property type="molecule type" value="Genomic_DNA"/>
</dbReference>
<dbReference type="Proteomes" id="UP000199439">
    <property type="component" value="Unassembled WGS sequence"/>
</dbReference>
<accession>A0A1I1RVY8</accession>
<evidence type="ECO:0000313" key="1">
    <source>
        <dbReference type="EMBL" id="SFD38415.1"/>
    </source>
</evidence>
<protein>
    <submittedName>
        <fullName evidence="1">Uncharacterized protein</fullName>
    </submittedName>
</protein>
<gene>
    <name evidence="1" type="ORF">SAMN04487987_111105</name>
</gene>
<proteinExistence type="predicted"/>
<reference evidence="2" key="1">
    <citation type="submission" date="2016-10" db="EMBL/GenBank/DDBJ databases">
        <authorList>
            <person name="Varghese N."/>
            <person name="Submissions S."/>
        </authorList>
    </citation>
    <scope>NUCLEOTIDE SEQUENCE [LARGE SCALE GENOMIC DNA]</scope>
    <source>
        <strain evidence="2">DSM 25730</strain>
    </source>
</reference>
<organism evidence="1 2">
    <name type="scientific">Algibacter pectinivorans</name>
    <dbReference type="NCBI Taxonomy" id="870482"/>
    <lineage>
        <taxon>Bacteria</taxon>
        <taxon>Pseudomonadati</taxon>
        <taxon>Bacteroidota</taxon>
        <taxon>Flavobacteriia</taxon>
        <taxon>Flavobacteriales</taxon>
        <taxon>Flavobacteriaceae</taxon>
        <taxon>Algibacter</taxon>
    </lineage>
</organism>
<name>A0A1I1RVY8_9FLAO</name>